<dbReference type="EMBL" id="JACHMF010000001">
    <property type="protein sequence ID" value="MBB4690884.1"/>
    <property type="molecule type" value="Genomic_DNA"/>
</dbReference>
<sequence>MTSTSHIVVLAASMRGERMGRVLADWAGSRVAAQFGSHDLIDLADCVLPDDEHLQPGGGAPTPISERLDRADGYVFVTPEYNHSYPGSLKRAIDWHYREWMFKPATVLSYGVQGGLLATEHLRGVFAELHMVTTRRVVGLHTPWYDLGPTGYAAPEPVTKAFDMALGELDWWSETLRVARRDRPYGT</sequence>
<evidence type="ECO:0000259" key="1">
    <source>
        <dbReference type="Pfam" id="PF03358"/>
    </source>
</evidence>
<dbReference type="GO" id="GO:0016491">
    <property type="term" value="F:oxidoreductase activity"/>
    <property type="evidence" value="ECO:0007669"/>
    <property type="project" value="InterPro"/>
</dbReference>
<gene>
    <name evidence="2" type="ORF">BKA14_001032</name>
</gene>
<dbReference type="Pfam" id="PF03358">
    <property type="entry name" value="FMN_red"/>
    <property type="match status" value="1"/>
</dbReference>
<dbReference type="RefSeq" id="WP_184949784.1">
    <property type="nucleotide sequence ID" value="NZ_BOMC01000010.1"/>
</dbReference>
<proteinExistence type="predicted"/>
<dbReference type="InterPro" id="IPR029039">
    <property type="entry name" value="Flavoprotein-like_sf"/>
</dbReference>
<keyword evidence="3" id="KW-1185">Reference proteome</keyword>
<organism evidence="2 3">
    <name type="scientific">Paractinoplanes abujensis</name>
    <dbReference type="NCBI Taxonomy" id="882441"/>
    <lineage>
        <taxon>Bacteria</taxon>
        <taxon>Bacillati</taxon>
        <taxon>Actinomycetota</taxon>
        <taxon>Actinomycetes</taxon>
        <taxon>Micromonosporales</taxon>
        <taxon>Micromonosporaceae</taxon>
        <taxon>Paractinoplanes</taxon>
    </lineage>
</organism>
<dbReference type="PANTHER" id="PTHR30543">
    <property type="entry name" value="CHROMATE REDUCTASE"/>
    <property type="match status" value="1"/>
</dbReference>
<feature type="domain" description="NADPH-dependent FMN reductase-like" evidence="1">
    <location>
        <begin position="7"/>
        <end position="140"/>
    </location>
</feature>
<name>A0A7W7CLQ9_9ACTN</name>
<comment type="caution">
    <text evidence="2">The sequence shown here is derived from an EMBL/GenBank/DDBJ whole genome shotgun (WGS) entry which is preliminary data.</text>
</comment>
<dbReference type="Gene3D" id="3.40.50.360">
    <property type="match status" value="1"/>
</dbReference>
<dbReference type="PANTHER" id="PTHR30543:SF21">
    <property type="entry name" value="NAD(P)H-DEPENDENT FMN REDUCTASE LOT6"/>
    <property type="match status" value="1"/>
</dbReference>
<dbReference type="Proteomes" id="UP000542742">
    <property type="component" value="Unassembled WGS sequence"/>
</dbReference>
<evidence type="ECO:0000313" key="3">
    <source>
        <dbReference type="Proteomes" id="UP000542742"/>
    </source>
</evidence>
<dbReference type="GO" id="GO:0010181">
    <property type="term" value="F:FMN binding"/>
    <property type="evidence" value="ECO:0007669"/>
    <property type="project" value="TreeGrafter"/>
</dbReference>
<dbReference type="InterPro" id="IPR005025">
    <property type="entry name" value="FMN_Rdtase-like_dom"/>
</dbReference>
<dbReference type="AlphaFoldDB" id="A0A7W7CLQ9"/>
<reference evidence="2 3" key="1">
    <citation type="submission" date="2020-08" db="EMBL/GenBank/DDBJ databases">
        <title>Sequencing the genomes of 1000 actinobacteria strains.</title>
        <authorList>
            <person name="Klenk H.-P."/>
        </authorList>
    </citation>
    <scope>NUCLEOTIDE SEQUENCE [LARGE SCALE GENOMIC DNA]</scope>
    <source>
        <strain evidence="2 3">DSM 45518</strain>
    </source>
</reference>
<dbReference type="SUPFAM" id="SSF52218">
    <property type="entry name" value="Flavoproteins"/>
    <property type="match status" value="1"/>
</dbReference>
<dbReference type="GO" id="GO:0005829">
    <property type="term" value="C:cytosol"/>
    <property type="evidence" value="ECO:0007669"/>
    <property type="project" value="TreeGrafter"/>
</dbReference>
<protein>
    <submittedName>
        <fullName evidence="2">NAD(P)H-dependent FMN reductase</fullName>
    </submittedName>
</protein>
<evidence type="ECO:0000313" key="2">
    <source>
        <dbReference type="EMBL" id="MBB4690884.1"/>
    </source>
</evidence>
<dbReference type="InterPro" id="IPR050712">
    <property type="entry name" value="NAD(P)H-dep_reductase"/>
</dbReference>
<accession>A0A7W7CLQ9</accession>